<proteinExistence type="predicted"/>
<evidence type="ECO:0000313" key="2">
    <source>
        <dbReference type="EMBL" id="XCD04947.1"/>
    </source>
</evidence>
<organism evidence="2">
    <name type="scientific">Dulem virus 41</name>
    <dbReference type="NCBI Taxonomy" id="3145759"/>
    <lineage>
        <taxon>Viruses</taxon>
        <taxon>Duplodnaviria</taxon>
        <taxon>Heunggongvirae</taxon>
        <taxon>Uroviricota</taxon>
        <taxon>Caudoviricetes</taxon>
    </lineage>
</organism>
<name>A0AAU8B034_9CAUD</name>
<sequence>MFLPCLFPSLSSPNLIILRVSEYITLLQILLIYYIKFFNFGVIFP</sequence>
<keyword evidence="1" id="KW-1133">Transmembrane helix</keyword>
<reference evidence="2" key="1">
    <citation type="submission" date="2024-03" db="EMBL/GenBank/DDBJ databases">
        <title>Diverse circular DNA viruses in blood, oral, and fecal samples of captive lemurs.</title>
        <authorList>
            <person name="Paietta E.N."/>
            <person name="Kraberger S."/>
            <person name="Lund M.C."/>
            <person name="Custer J.M."/>
            <person name="Vargas K.M."/>
            <person name="Ehmke E.E."/>
            <person name="Yoder A.D."/>
            <person name="Varsani A."/>
        </authorList>
    </citation>
    <scope>NUCLEOTIDE SEQUENCE</scope>
    <source>
        <strain evidence="2">Duke_24FS_1</strain>
    </source>
</reference>
<evidence type="ECO:0000256" key="1">
    <source>
        <dbReference type="SAM" id="Phobius"/>
    </source>
</evidence>
<feature type="transmembrane region" description="Helical" evidence="1">
    <location>
        <begin position="16"/>
        <end position="35"/>
    </location>
</feature>
<dbReference type="EMBL" id="PP511520">
    <property type="protein sequence ID" value="XCD04947.1"/>
    <property type="molecule type" value="Genomic_DNA"/>
</dbReference>
<keyword evidence="1" id="KW-0812">Transmembrane</keyword>
<keyword evidence="1" id="KW-0472">Membrane</keyword>
<accession>A0AAU8B034</accession>
<protein>
    <submittedName>
        <fullName evidence="2">Uncharacterized protein</fullName>
    </submittedName>
</protein>